<gene>
    <name evidence="1" type="ORF">SDC9_201181</name>
</gene>
<reference evidence="1" key="1">
    <citation type="submission" date="2019-08" db="EMBL/GenBank/DDBJ databases">
        <authorList>
            <person name="Kucharzyk K."/>
            <person name="Murdoch R.W."/>
            <person name="Higgins S."/>
            <person name="Loffler F."/>
        </authorList>
    </citation>
    <scope>NUCLEOTIDE SEQUENCE</scope>
</reference>
<dbReference type="AlphaFoldDB" id="A0A645IQJ9"/>
<evidence type="ECO:0000313" key="1">
    <source>
        <dbReference type="EMBL" id="MPN53517.1"/>
    </source>
</evidence>
<protein>
    <submittedName>
        <fullName evidence="1">Uncharacterized protein</fullName>
    </submittedName>
</protein>
<proteinExistence type="predicted"/>
<organism evidence="1">
    <name type="scientific">bioreactor metagenome</name>
    <dbReference type="NCBI Taxonomy" id="1076179"/>
    <lineage>
        <taxon>unclassified sequences</taxon>
        <taxon>metagenomes</taxon>
        <taxon>ecological metagenomes</taxon>
    </lineage>
</organism>
<comment type="caution">
    <text evidence="1">The sequence shown here is derived from an EMBL/GenBank/DDBJ whole genome shotgun (WGS) entry which is preliminary data.</text>
</comment>
<dbReference type="EMBL" id="VSSQ01120696">
    <property type="protein sequence ID" value="MPN53517.1"/>
    <property type="molecule type" value="Genomic_DNA"/>
</dbReference>
<accession>A0A645IQJ9</accession>
<name>A0A645IQJ9_9ZZZZ</name>
<sequence>MLRRIPEFVFHPLPVRDIQDDPLQELDRAPLIIDALPHFKHPLALA</sequence>